<keyword evidence="2 4" id="KW-0689">Ribosomal protein</keyword>
<reference evidence="5 6" key="1">
    <citation type="journal article" date="2005" name="Nat. Biotechnol.">
        <title>Complete genome sequence of the acetic acid bacterium Gluconobacter oxydans.</title>
        <authorList>
            <person name="Prust C."/>
            <person name="Hoffmeister M."/>
            <person name="Liesegang H."/>
            <person name="Wiezer A."/>
            <person name="Fricke W.F."/>
            <person name="Ehrenreich A."/>
            <person name="Gottschalk G."/>
            <person name="Deppenmeier U."/>
        </authorList>
    </citation>
    <scope>NUCLEOTIDE SEQUENCE [LARGE SCALE GENOMIC DNA]</scope>
    <source>
        <strain evidence="5 6">621H</strain>
    </source>
</reference>
<dbReference type="PANTHER" id="PTHR11545:SF2">
    <property type="entry name" value="LARGE RIBOSOMAL SUBUNIT PROTEIN UL13M"/>
    <property type="match status" value="1"/>
</dbReference>
<dbReference type="Proteomes" id="UP000006375">
    <property type="component" value="Chromosome"/>
</dbReference>
<dbReference type="KEGG" id="gox:GOX0452"/>
<keyword evidence="3 4" id="KW-0687">Ribonucleoprotein</keyword>
<evidence type="ECO:0000313" key="6">
    <source>
        <dbReference type="Proteomes" id="UP000006375"/>
    </source>
</evidence>
<dbReference type="HOGENOM" id="CLU_082184_2_0_5"/>
<evidence type="ECO:0000256" key="3">
    <source>
        <dbReference type="ARBA" id="ARBA00023274"/>
    </source>
</evidence>
<dbReference type="GO" id="GO:0006412">
    <property type="term" value="P:translation"/>
    <property type="evidence" value="ECO:0007669"/>
    <property type="project" value="UniProtKB-UniRule"/>
</dbReference>
<dbReference type="SUPFAM" id="SSF52161">
    <property type="entry name" value="Ribosomal protein L13"/>
    <property type="match status" value="1"/>
</dbReference>
<sequence>MRAGDGNKAPPDPLCRRKGCFRAPFSLQAPSTVRPLAVPQAGMSLMKTTRSLKPAEVTKNWVLIDAEGLVLGRLATIIATRLRGKHKPQFTPHVDCGDNIVVINAEKVVLTGNKVGQKLFHYHTGHPGGIKERTITQRLTGKNPGEVVEKAVERMITRGPLQRAQMKHLYVYAGSEHPHDGQKPVKLDVAAMNRKNTVTHES</sequence>
<dbReference type="InterPro" id="IPR005823">
    <property type="entry name" value="Ribosomal_uL13_bac-type"/>
</dbReference>
<dbReference type="PANTHER" id="PTHR11545">
    <property type="entry name" value="RIBOSOMAL PROTEIN L13"/>
    <property type="match status" value="1"/>
</dbReference>
<organism evidence="5 6">
    <name type="scientific">Gluconobacter oxydans (strain 621H)</name>
    <name type="common">Gluconobacter suboxydans</name>
    <dbReference type="NCBI Taxonomy" id="290633"/>
    <lineage>
        <taxon>Bacteria</taxon>
        <taxon>Pseudomonadati</taxon>
        <taxon>Pseudomonadota</taxon>
        <taxon>Alphaproteobacteria</taxon>
        <taxon>Acetobacterales</taxon>
        <taxon>Acetobacteraceae</taxon>
        <taxon>Gluconobacter</taxon>
    </lineage>
</organism>
<dbReference type="HAMAP" id="MF_01366">
    <property type="entry name" value="Ribosomal_uL13"/>
    <property type="match status" value="1"/>
</dbReference>
<dbReference type="GO" id="GO:0003729">
    <property type="term" value="F:mRNA binding"/>
    <property type="evidence" value="ECO:0007669"/>
    <property type="project" value="TreeGrafter"/>
</dbReference>
<accession>Q5FTR1</accession>
<comment type="function">
    <text evidence="4">This protein is one of the early assembly proteins of the 50S ribosomal subunit, although it is not seen to bind rRNA by itself. It is important during the early stages of 50S assembly.</text>
</comment>
<dbReference type="InterPro" id="IPR036899">
    <property type="entry name" value="Ribosomal_uL13_sf"/>
</dbReference>
<dbReference type="InterPro" id="IPR005822">
    <property type="entry name" value="Ribosomal_uL13"/>
</dbReference>
<evidence type="ECO:0000256" key="2">
    <source>
        <dbReference type="ARBA" id="ARBA00022980"/>
    </source>
</evidence>
<dbReference type="eggNOG" id="COG0102">
    <property type="taxonomic scope" value="Bacteria"/>
</dbReference>
<evidence type="ECO:0000256" key="4">
    <source>
        <dbReference type="HAMAP-Rule" id="MF_01366"/>
    </source>
</evidence>
<dbReference type="GO" id="GO:0017148">
    <property type="term" value="P:negative regulation of translation"/>
    <property type="evidence" value="ECO:0007669"/>
    <property type="project" value="TreeGrafter"/>
</dbReference>
<comment type="similarity">
    <text evidence="1 4">Belongs to the universal ribosomal protein uL13 family.</text>
</comment>
<evidence type="ECO:0000313" key="5">
    <source>
        <dbReference type="EMBL" id="AAW60235.1"/>
    </source>
</evidence>
<dbReference type="NCBIfam" id="TIGR01066">
    <property type="entry name" value="rplM_bact"/>
    <property type="match status" value="1"/>
</dbReference>
<proteinExistence type="inferred from homology"/>
<dbReference type="GO" id="GO:0003735">
    <property type="term" value="F:structural constituent of ribosome"/>
    <property type="evidence" value="ECO:0007669"/>
    <property type="project" value="InterPro"/>
</dbReference>
<protein>
    <recommendedName>
        <fullName evidence="4">Large ribosomal subunit protein uL13</fullName>
    </recommendedName>
</protein>
<gene>
    <name evidence="4" type="primary">rplM</name>
    <name evidence="5" type="ordered locus">GOX0452</name>
</gene>
<name>Q5FTR1_GLUOX</name>
<dbReference type="GO" id="GO:0022625">
    <property type="term" value="C:cytosolic large ribosomal subunit"/>
    <property type="evidence" value="ECO:0007669"/>
    <property type="project" value="TreeGrafter"/>
</dbReference>
<dbReference type="EMBL" id="CP000009">
    <property type="protein sequence ID" value="AAW60235.1"/>
    <property type="molecule type" value="Genomic_DNA"/>
</dbReference>
<comment type="subunit">
    <text evidence="4">Part of the 50S ribosomal subunit.</text>
</comment>
<keyword evidence="6" id="KW-1185">Reference proteome</keyword>
<dbReference type="CDD" id="cd00392">
    <property type="entry name" value="Ribosomal_L13"/>
    <property type="match status" value="1"/>
</dbReference>
<dbReference type="Gene3D" id="3.90.1180.10">
    <property type="entry name" value="Ribosomal protein L13"/>
    <property type="match status" value="1"/>
</dbReference>
<evidence type="ECO:0000256" key="1">
    <source>
        <dbReference type="ARBA" id="ARBA00006227"/>
    </source>
</evidence>
<dbReference type="STRING" id="290633.GOX0452"/>
<dbReference type="AlphaFoldDB" id="Q5FTR1"/>
<dbReference type="Pfam" id="PF00572">
    <property type="entry name" value="Ribosomal_L13"/>
    <property type="match status" value="1"/>
</dbReference>